<keyword evidence="4 8" id="KW-0547">Nucleotide-binding</keyword>
<feature type="active site" evidence="9">
    <location>
        <position position="139"/>
    </location>
</feature>
<evidence type="ECO:0000313" key="11">
    <source>
        <dbReference type="EMBL" id="MEM5425993.1"/>
    </source>
</evidence>
<keyword evidence="8" id="KW-0963">Cytoplasm</keyword>
<feature type="binding site" evidence="8">
    <location>
        <begin position="297"/>
        <end position="303"/>
    </location>
    <ligand>
        <name>substrate</name>
    </ligand>
</feature>
<comment type="catalytic activity">
    <reaction evidence="8 10">
        <text>IMP + L-aspartate + GTP = N(6)-(1,2-dicarboxyethyl)-AMP + GDP + phosphate + 2 H(+)</text>
        <dbReference type="Rhea" id="RHEA:15753"/>
        <dbReference type="ChEBI" id="CHEBI:15378"/>
        <dbReference type="ChEBI" id="CHEBI:29991"/>
        <dbReference type="ChEBI" id="CHEBI:37565"/>
        <dbReference type="ChEBI" id="CHEBI:43474"/>
        <dbReference type="ChEBI" id="CHEBI:57567"/>
        <dbReference type="ChEBI" id="CHEBI:58053"/>
        <dbReference type="ChEBI" id="CHEBI:58189"/>
        <dbReference type="EC" id="6.3.4.4"/>
    </reaction>
</comment>
<dbReference type="Pfam" id="PF00709">
    <property type="entry name" value="Adenylsucc_synt"/>
    <property type="match status" value="1"/>
</dbReference>
<protein>
    <recommendedName>
        <fullName evidence="8 10">Adenylosuccinate synthetase</fullName>
        <shortName evidence="8">AMPSase</shortName>
        <shortName evidence="8">AdSS</shortName>
        <ecNumber evidence="8 10">6.3.4.4</ecNumber>
    </recommendedName>
    <alternativeName>
        <fullName evidence="8">IMP--aspartate ligase</fullName>
    </alternativeName>
</protein>
<evidence type="ECO:0000256" key="2">
    <source>
        <dbReference type="ARBA" id="ARBA00022598"/>
    </source>
</evidence>
<feature type="active site" description="Proton acceptor" evidence="8">
    <location>
        <position position="13"/>
    </location>
</feature>
<dbReference type="EMBL" id="JAYMRV010000013">
    <property type="protein sequence ID" value="MEM5425993.1"/>
    <property type="molecule type" value="Genomic_DNA"/>
</dbReference>
<dbReference type="CDD" id="cd03108">
    <property type="entry name" value="AdSS"/>
    <property type="match status" value="1"/>
</dbReference>
<comment type="pathway">
    <text evidence="8 10">Purine metabolism; AMP biosynthesis via de novo pathway; AMP from IMP: step 1/2.</text>
</comment>
<comment type="caution">
    <text evidence="11">The sequence shown here is derived from an EMBL/GenBank/DDBJ whole genome shotgun (WGS) entry which is preliminary data.</text>
</comment>
<comment type="subcellular location">
    <subcellularLocation>
        <location evidence="8">Cytoplasm</location>
    </subcellularLocation>
</comment>
<feature type="binding site" evidence="8">
    <location>
        <position position="13"/>
    </location>
    <ligand>
        <name>Mg(2+)</name>
        <dbReference type="ChEBI" id="CHEBI:18420"/>
    </ligand>
</feature>
<evidence type="ECO:0000256" key="7">
    <source>
        <dbReference type="ARBA" id="ARBA00023134"/>
    </source>
</evidence>
<accession>A0ABU9S2F1</accession>
<feature type="binding site" description="in other chain" evidence="8">
    <location>
        <position position="128"/>
    </location>
    <ligand>
        <name>IMP</name>
        <dbReference type="ChEBI" id="CHEBI:58053"/>
        <note>ligand shared between dimeric partners</note>
    </ligand>
</feature>
<keyword evidence="12" id="KW-1185">Reference proteome</keyword>
<evidence type="ECO:0000256" key="1">
    <source>
        <dbReference type="ARBA" id="ARBA00011738"/>
    </source>
</evidence>
<feature type="active site" description="Proton donor" evidence="8">
    <location>
        <position position="41"/>
    </location>
</feature>
<dbReference type="InterPro" id="IPR033128">
    <property type="entry name" value="Adenylosuccin_syn_Lys_AS"/>
</dbReference>
<name>A0ABU9S2F1_9BURK</name>
<evidence type="ECO:0000313" key="12">
    <source>
        <dbReference type="Proteomes" id="UP001489897"/>
    </source>
</evidence>
<feature type="binding site" description="in other chain" evidence="8">
    <location>
        <position position="237"/>
    </location>
    <ligand>
        <name>IMP</name>
        <dbReference type="ChEBI" id="CHEBI:58053"/>
        <note>ligand shared between dimeric partners</note>
    </ligand>
</feature>
<dbReference type="SMART" id="SM00788">
    <property type="entry name" value="Adenylsucc_synt"/>
    <property type="match status" value="1"/>
</dbReference>
<dbReference type="InterPro" id="IPR042110">
    <property type="entry name" value="Adenylosuccinate_synth_dom2"/>
</dbReference>
<evidence type="ECO:0000256" key="10">
    <source>
        <dbReference type="RuleBase" id="RU000520"/>
    </source>
</evidence>
<feature type="binding site" evidence="8">
    <location>
        <position position="40"/>
    </location>
    <ligand>
        <name>Mg(2+)</name>
        <dbReference type="ChEBI" id="CHEBI:18420"/>
    </ligand>
</feature>
<feature type="binding site" description="in other chain" evidence="8">
    <location>
        <begin position="38"/>
        <end position="41"/>
    </location>
    <ligand>
        <name>IMP</name>
        <dbReference type="ChEBI" id="CHEBI:58053"/>
        <note>ligand shared between dimeric partners</note>
    </ligand>
</feature>
<feature type="binding site" evidence="8">
    <location>
        <begin position="411"/>
        <end position="413"/>
    </location>
    <ligand>
        <name>GTP</name>
        <dbReference type="ChEBI" id="CHEBI:37565"/>
    </ligand>
</feature>
<evidence type="ECO:0000256" key="4">
    <source>
        <dbReference type="ARBA" id="ARBA00022741"/>
    </source>
</evidence>
<feature type="binding site" evidence="8">
    <location>
        <position position="142"/>
    </location>
    <ligand>
        <name>IMP</name>
        <dbReference type="ChEBI" id="CHEBI:58053"/>
        <note>ligand shared between dimeric partners</note>
    </ligand>
</feature>
<keyword evidence="7 8" id="KW-0342">GTP-binding</keyword>
<dbReference type="InterPro" id="IPR001114">
    <property type="entry name" value="Adenylosuccinate_synthetase"/>
</dbReference>
<sequence length="427" mass="45770">MSNVVVVGAQWGDEGKGRIVDWLAEKADIVVRYNGGHNAGHTLVVDGRTYKLALLPSGIVRGKLGLIGNGVALDPEALLAEIDRMAALGIRVTPEVLQIAETAALVLPVHRALDAAQERMRAKPLGTTLRGIGPAYEDKVGRRGLRVCDLAEPDLLAEKLDVLLEHHNAWLRGSRQAPFPREPMLSGLLAMAPRILPFVGRVWEQLDHAHSSGKRVVFEGSQAIMLDVDWGSYPYVTSSSTIAAGAASGAGIAPSQLGRVLGVSKVYATRVGEGPFTSELEGALGDVLRQRGGEYGVNTGRPRRCGWLDTVQLRQSCKVAGINQLALTKLDVLDGFESLQLCVGYMLDGARIDYMPSTNAEQQRLQPVLRRFDGWAGATRGVRSYGDLPPQAAALIEAIQNEVGVPAAMVTTGPERDDAIVLQSPFA</sequence>
<dbReference type="InterPro" id="IPR042111">
    <property type="entry name" value="Adenylosuccinate_synth_dom3"/>
</dbReference>
<dbReference type="SUPFAM" id="SSF52540">
    <property type="entry name" value="P-loop containing nucleoside triphosphate hydrolases"/>
    <property type="match status" value="1"/>
</dbReference>
<dbReference type="RefSeq" id="WP_342949785.1">
    <property type="nucleotide sequence ID" value="NZ_JAYMRV010000013.1"/>
</dbReference>
<keyword evidence="3 8" id="KW-0479">Metal-binding</keyword>
<dbReference type="EC" id="6.3.4.4" evidence="8 10"/>
<evidence type="ECO:0000256" key="5">
    <source>
        <dbReference type="ARBA" id="ARBA00022755"/>
    </source>
</evidence>
<keyword evidence="5 8" id="KW-0658">Purine biosynthesis</keyword>
<reference evidence="11 12" key="1">
    <citation type="submission" date="2024-01" db="EMBL/GenBank/DDBJ databases">
        <title>The diversity of rhizobia nodulating Mimosa spp. in eleven states of Brazil covering several biomes is determined by host plant, location, and edaphic factors.</title>
        <authorList>
            <person name="Rouws L."/>
            <person name="Barauna A."/>
            <person name="Beukes C."/>
            <person name="De Faria S.M."/>
            <person name="Gross E."/>
            <person name="Dos Reis Junior F.B."/>
            <person name="Simon M."/>
            <person name="Maluk M."/>
            <person name="Odee D.W."/>
            <person name="Kenicer G."/>
            <person name="Young J.P.W."/>
            <person name="Reis V.M."/>
            <person name="Zilli J."/>
            <person name="James E.K."/>
        </authorList>
    </citation>
    <scope>NUCLEOTIDE SEQUENCE [LARGE SCALE GENOMIC DNA]</scope>
    <source>
        <strain evidence="11 12">JPY167</strain>
    </source>
</reference>
<dbReference type="HAMAP" id="MF_00011">
    <property type="entry name" value="Adenylosucc_synth"/>
    <property type="match status" value="1"/>
</dbReference>
<evidence type="ECO:0000256" key="9">
    <source>
        <dbReference type="PROSITE-ProRule" id="PRU10134"/>
    </source>
</evidence>
<dbReference type="Proteomes" id="UP001489897">
    <property type="component" value="Unassembled WGS sequence"/>
</dbReference>
<feature type="binding site" evidence="8">
    <location>
        <begin position="12"/>
        <end position="18"/>
    </location>
    <ligand>
        <name>GTP</name>
        <dbReference type="ChEBI" id="CHEBI:37565"/>
    </ligand>
</feature>
<dbReference type="InterPro" id="IPR042109">
    <property type="entry name" value="Adenylosuccinate_synth_dom1"/>
</dbReference>
<dbReference type="NCBIfam" id="NF002223">
    <property type="entry name" value="PRK01117.1"/>
    <property type="match status" value="1"/>
</dbReference>
<gene>
    <name evidence="8" type="primary">purA</name>
    <name evidence="11" type="ORF">VSR73_33700</name>
</gene>
<organism evidence="11 12">
    <name type="scientific">Paraburkholderia ferrariae</name>
    <dbReference type="NCBI Taxonomy" id="386056"/>
    <lineage>
        <taxon>Bacteria</taxon>
        <taxon>Pseudomonadati</taxon>
        <taxon>Pseudomonadota</taxon>
        <taxon>Betaproteobacteria</taxon>
        <taxon>Burkholderiales</taxon>
        <taxon>Burkholderiaceae</taxon>
        <taxon>Paraburkholderia</taxon>
    </lineage>
</organism>
<dbReference type="PROSITE" id="PS01266">
    <property type="entry name" value="ADENYLOSUCCIN_SYN_1"/>
    <property type="match status" value="1"/>
</dbReference>
<evidence type="ECO:0000256" key="6">
    <source>
        <dbReference type="ARBA" id="ARBA00022842"/>
    </source>
</evidence>
<feature type="binding site" description="in other chain" evidence="8">
    <location>
        <begin position="13"/>
        <end position="16"/>
    </location>
    <ligand>
        <name>IMP</name>
        <dbReference type="ChEBI" id="CHEBI:58053"/>
        <note>ligand shared between dimeric partners</note>
    </ligand>
</feature>
<dbReference type="NCBIfam" id="TIGR00184">
    <property type="entry name" value="purA"/>
    <property type="match status" value="1"/>
</dbReference>
<keyword evidence="6 8" id="KW-0460">Magnesium</keyword>
<comment type="similarity">
    <text evidence="8 10">Belongs to the adenylosuccinate synthetase family.</text>
</comment>
<evidence type="ECO:0000256" key="3">
    <source>
        <dbReference type="ARBA" id="ARBA00022723"/>
    </source>
</evidence>
<dbReference type="InterPro" id="IPR027417">
    <property type="entry name" value="P-loop_NTPase"/>
</dbReference>
<feature type="binding site" description="in other chain" evidence="8">
    <location>
        <position position="301"/>
    </location>
    <ligand>
        <name>IMP</name>
        <dbReference type="ChEBI" id="CHEBI:58053"/>
        <note>ligand shared between dimeric partners</note>
    </ligand>
</feature>
<comment type="cofactor">
    <cofactor evidence="8">
        <name>Mg(2+)</name>
        <dbReference type="ChEBI" id="CHEBI:18420"/>
    </cofactor>
    <text evidence="8">Binds 1 Mg(2+) ion per subunit.</text>
</comment>
<dbReference type="InterPro" id="IPR018220">
    <property type="entry name" value="Adenylosuccin_syn_GTP-bd"/>
</dbReference>
<proteinExistence type="inferred from homology"/>
<dbReference type="PANTHER" id="PTHR11846">
    <property type="entry name" value="ADENYLOSUCCINATE SYNTHETASE"/>
    <property type="match status" value="1"/>
</dbReference>
<dbReference type="Gene3D" id="3.40.440.10">
    <property type="entry name" value="Adenylosuccinate Synthetase, subunit A, domain 1"/>
    <property type="match status" value="1"/>
</dbReference>
<feature type="binding site" evidence="8">
    <location>
        <position position="303"/>
    </location>
    <ligand>
        <name>GTP</name>
        <dbReference type="ChEBI" id="CHEBI:37565"/>
    </ligand>
</feature>
<comment type="subunit">
    <text evidence="1 8">Homodimer.</text>
</comment>
<keyword evidence="2 8" id="KW-0436">Ligase</keyword>
<dbReference type="PROSITE" id="PS00513">
    <property type="entry name" value="ADENYLOSUCCIN_SYN_2"/>
    <property type="match status" value="1"/>
</dbReference>
<comment type="function">
    <text evidence="8">Plays an important role in the de novo pathway of purine nucleotide biosynthesis. Catalyzes the first committed step in the biosynthesis of AMP from IMP.</text>
</comment>
<dbReference type="PANTHER" id="PTHR11846:SF0">
    <property type="entry name" value="ADENYLOSUCCINATE SYNTHETASE"/>
    <property type="match status" value="1"/>
</dbReference>
<feature type="binding site" description="in other chain" evidence="8">
    <location>
        <position position="222"/>
    </location>
    <ligand>
        <name>IMP</name>
        <dbReference type="ChEBI" id="CHEBI:58053"/>
        <note>ligand shared between dimeric partners</note>
    </ligand>
</feature>
<dbReference type="Gene3D" id="1.10.300.10">
    <property type="entry name" value="Adenylosuccinate Synthetase, subunit A, domain 2"/>
    <property type="match status" value="1"/>
</dbReference>
<feature type="binding site" evidence="8">
    <location>
        <begin position="329"/>
        <end position="331"/>
    </location>
    <ligand>
        <name>GTP</name>
        <dbReference type="ChEBI" id="CHEBI:37565"/>
    </ligand>
</feature>
<evidence type="ECO:0000256" key="8">
    <source>
        <dbReference type="HAMAP-Rule" id="MF_00011"/>
    </source>
</evidence>
<feature type="binding site" evidence="8">
    <location>
        <begin position="40"/>
        <end position="42"/>
    </location>
    <ligand>
        <name>GTP</name>
        <dbReference type="ChEBI" id="CHEBI:37565"/>
    </ligand>
</feature>
<dbReference type="Gene3D" id="3.90.170.10">
    <property type="entry name" value="Adenylosuccinate Synthetase, subunit A, domain 3"/>
    <property type="match status" value="1"/>
</dbReference>
<dbReference type="GO" id="GO:0004019">
    <property type="term" value="F:adenylosuccinate synthase activity"/>
    <property type="evidence" value="ECO:0007669"/>
    <property type="project" value="UniProtKB-EC"/>
</dbReference>